<organism evidence="1 2">
    <name type="scientific">Panagrolaimus sp. JU765</name>
    <dbReference type="NCBI Taxonomy" id="591449"/>
    <lineage>
        <taxon>Eukaryota</taxon>
        <taxon>Metazoa</taxon>
        <taxon>Ecdysozoa</taxon>
        <taxon>Nematoda</taxon>
        <taxon>Chromadorea</taxon>
        <taxon>Rhabditida</taxon>
        <taxon>Tylenchina</taxon>
        <taxon>Panagrolaimomorpha</taxon>
        <taxon>Panagrolaimoidea</taxon>
        <taxon>Panagrolaimidae</taxon>
        <taxon>Panagrolaimus</taxon>
    </lineage>
</organism>
<sequence>MAISYRNLYGQECRAGWGYDAENGAFIKNFELTGKDIFTRPIFVKTKEFNMNAFNFFTFIPSYPDTNFIESLVGKNENSYKFMDFILQNWNTNGHISEITAVTKITYIDTPVSCPSEATHYIKTIYYGLQMFVIFDKSNNHLFENENDDGQFLNKIWRQQTSLSDEQKNVVCSVLIFSSNHEKTIIKEMAMQEIRELLMKVRNKKYAHFVSSVQCILEPMPNYEFPVISEIAIKTMEIGLFSLYRKRKLMDKELDLLESSSNAFNEKKKQLELLKSKFEKLWDLRIGQCSKLLQGSKLTDFELCFGSPLDELVEMENEQQNKSSAEEIGLKFYSRMNDQIVMMGKDYFCSLDPEMVKKLKMGVFLSNEEGEPFISNKNLDTKIFIGFASHQDKFTNDEVETSEMFVTSCPEKCTRDERQWICVTCGNFFKAKNFEVVCDCGTTHVTNLKLECFDPKHPKTIFPSSLKSCSTCGISTPRTSSTFETRMSSFPTFE</sequence>
<proteinExistence type="predicted"/>
<protein>
    <submittedName>
        <fullName evidence="2">Uncharacterized protein</fullName>
    </submittedName>
</protein>
<evidence type="ECO:0000313" key="1">
    <source>
        <dbReference type="Proteomes" id="UP000887576"/>
    </source>
</evidence>
<dbReference type="WBParaSite" id="JU765_v2.g9769.t1">
    <property type="protein sequence ID" value="JU765_v2.g9769.t1"/>
    <property type="gene ID" value="JU765_v2.g9769"/>
</dbReference>
<dbReference type="Proteomes" id="UP000887576">
    <property type="component" value="Unplaced"/>
</dbReference>
<reference evidence="2" key="1">
    <citation type="submission" date="2022-11" db="UniProtKB">
        <authorList>
            <consortium name="WormBaseParasite"/>
        </authorList>
    </citation>
    <scope>IDENTIFICATION</scope>
</reference>
<evidence type="ECO:0000313" key="2">
    <source>
        <dbReference type="WBParaSite" id="JU765_v2.g9769.t1"/>
    </source>
</evidence>
<name>A0AC34RTC4_9BILA</name>
<accession>A0AC34RTC4</accession>